<evidence type="ECO:0000313" key="1">
    <source>
        <dbReference type="EMBL" id="JAE13032.1"/>
    </source>
</evidence>
<reference evidence="1" key="2">
    <citation type="journal article" date="2015" name="Data Brief">
        <title>Shoot transcriptome of the giant reed, Arundo donax.</title>
        <authorList>
            <person name="Barrero R.A."/>
            <person name="Guerrero F.D."/>
            <person name="Moolhuijzen P."/>
            <person name="Goolsby J.A."/>
            <person name="Tidwell J."/>
            <person name="Bellgard S.E."/>
            <person name="Bellgard M.I."/>
        </authorList>
    </citation>
    <scope>NUCLEOTIDE SEQUENCE</scope>
    <source>
        <tissue evidence="1">Shoot tissue taken approximately 20 cm above the soil surface</tissue>
    </source>
</reference>
<protein>
    <submittedName>
        <fullName evidence="1">Uncharacterized protein</fullName>
    </submittedName>
</protein>
<sequence length="43" mass="5092">MNIVCLYDYISCFICLLDSELHGLQPQPLFKKILVFSLNLWFL</sequence>
<proteinExistence type="predicted"/>
<dbReference type="EMBL" id="GBRH01184864">
    <property type="protein sequence ID" value="JAE13032.1"/>
    <property type="molecule type" value="Transcribed_RNA"/>
</dbReference>
<organism evidence="1">
    <name type="scientific">Arundo donax</name>
    <name type="common">Giant reed</name>
    <name type="synonym">Donax arundinaceus</name>
    <dbReference type="NCBI Taxonomy" id="35708"/>
    <lineage>
        <taxon>Eukaryota</taxon>
        <taxon>Viridiplantae</taxon>
        <taxon>Streptophyta</taxon>
        <taxon>Embryophyta</taxon>
        <taxon>Tracheophyta</taxon>
        <taxon>Spermatophyta</taxon>
        <taxon>Magnoliopsida</taxon>
        <taxon>Liliopsida</taxon>
        <taxon>Poales</taxon>
        <taxon>Poaceae</taxon>
        <taxon>PACMAD clade</taxon>
        <taxon>Arundinoideae</taxon>
        <taxon>Arundineae</taxon>
        <taxon>Arundo</taxon>
    </lineage>
</organism>
<dbReference type="AlphaFoldDB" id="A0A0A9FL20"/>
<accession>A0A0A9FL20</accession>
<name>A0A0A9FL20_ARUDO</name>
<reference evidence="1" key="1">
    <citation type="submission" date="2014-09" db="EMBL/GenBank/DDBJ databases">
        <authorList>
            <person name="Magalhaes I.L.F."/>
            <person name="Oliveira U."/>
            <person name="Santos F.R."/>
            <person name="Vidigal T.H.D.A."/>
            <person name="Brescovit A.D."/>
            <person name="Santos A.J."/>
        </authorList>
    </citation>
    <scope>NUCLEOTIDE SEQUENCE</scope>
    <source>
        <tissue evidence="1">Shoot tissue taken approximately 20 cm above the soil surface</tissue>
    </source>
</reference>